<feature type="compositionally biased region" description="Basic residues" evidence="1">
    <location>
        <begin position="90"/>
        <end position="103"/>
    </location>
</feature>
<feature type="compositionally biased region" description="Low complexity" evidence="1">
    <location>
        <begin position="104"/>
        <end position="143"/>
    </location>
</feature>
<comment type="caution">
    <text evidence="2">The sequence shown here is derived from an EMBL/GenBank/DDBJ whole genome shotgun (WGS) entry which is preliminary data.</text>
</comment>
<feature type="compositionally biased region" description="Basic residues" evidence="1">
    <location>
        <begin position="7"/>
        <end position="21"/>
    </location>
</feature>
<reference evidence="2" key="1">
    <citation type="submission" date="2020-09" db="EMBL/GenBank/DDBJ databases">
        <title>Genome-Enabled Discovery of Anthraquinone Biosynthesis in Senna tora.</title>
        <authorList>
            <person name="Kang S.-H."/>
            <person name="Pandey R.P."/>
            <person name="Lee C.-M."/>
            <person name="Sim J.-S."/>
            <person name="Jeong J.-T."/>
            <person name="Choi B.-S."/>
            <person name="Jung M."/>
            <person name="Ginzburg D."/>
            <person name="Zhao K."/>
            <person name="Won S.Y."/>
            <person name="Oh T.-J."/>
            <person name="Yu Y."/>
            <person name="Kim N.-H."/>
            <person name="Lee O.R."/>
            <person name="Lee T.-H."/>
            <person name="Bashyal P."/>
            <person name="Kim T.-S."/>
            <person name="Lee W.-H."/>
            <person name="Kawkins C."/>
            <person name="Kim C.-K."/>
            <person name="Kim J.S."/>
            <person name="Ahn B.O."/>
            <person name="Rhee S.Y."/>
            <person name="Sohng J.K."/>
        </authorList>
    </citation>
    <scope>NUCLEOTIDE SEQUENCE</scope>
    <source>
        <tissue evidence="2">Leaf</tissue>
    </source>
</reference>
<proteinExistence type="predicted"/>
<organism evidence="2 3">
    <name type="scientific">Senna tora</name>
    <dbReference type="NCBI Taxonomy" id="362788"/>
    <lineage>
        <taxon>Eukaryota</taxon>
        <taxon>Viridiplantae</taxon>
        <taxon>Streptophyta</taxon>
        <taxon>Embryophyta</taxon>
        <taxon>Tracheophyta</taxon>
        <taxon>Spermatophyta</taxon>
        <taxon>Magnoliopsida</taxon>
        <taxon>eudicotyledons</taxon>
        <taxon>Gunneridae</taxon>
        <taxon>Pentapetalae</taxon>
        <taxon>rosids</taxon>
        <taxon>fabids</taxon>
        <taxon>Fabales</taxon>
        <taxon>Fabaceae</taxon>
        <taxon>Caesalpinioideae</taxon>
        <taxon>Cassia clade</taxon>
        <taxon>Senna</taxon>
    </lineage>
</organism>
<sequence length="309" mass="33635">MTLGPKSKVRRIFRLPQRTKRSGTSQPPSPKSEPTQARDQSRASPRIPNQRPPLTLRDRNQRPTSRPRPSGTSRSPARTRAPEPPALRRTALRRRGPRGRIRSARPPSCTRSSPRSSPGSPTPTARTPAGTPSGFPSRSGGRSCRTERKRGAAVVADAASRRHDRRYGVGVELSGDGQAEPLLVEHDGGLELVVEDIGEITGPRRFLLREIAEAVEVLLELAHAAHVAAPLGVEESREVVPRGVIVVVVVAAFFGGCYGNRFGYDDSGGKTWAGKEEEEEEEEEDYGIITEKQNHNNGFVSGFEPPGNL</sequence>
<evidence type="ECO:0000256" key="1">
    <source>
        <dbReference type="SAM" id="MobiDB-lite"/>
    </source>
</evidence>
<feature type="region of interest" description="Disordered" evidence="1">
    <location>
        <begin position="1"/>
        <end position="161"/>
    </location>
</feature>
<feature type="compositionally biased region" description="Polar residues" evidence="1">
    <location>
        <begin position="22"/>
        <end position="38"/>
    </location>
</feature>
<evidence type="ECO:0000313" key="3">
    <source>
        <dbReference type="Proteomes" id="UP000634136"/>
    </source>
</evidence>
<accession>A0A834SUN6</accession>
<dbReference type="EMBL" id="JAAIUW010000011">
    <property type="protein sequence ID" value="KAF7810101.1"/>
    <property type="molecule type" value="Genomic_DNA"/>
</dbReference>
<evidence type="ECO:0000313" key="2">
    <source>
        <dbReference type="EMBL" id="KAF7810101.1"/>
    </source>
</evidence>
<dbReference type="Proteomes" id="UP000634136">
    <property type="component" value="Unassembled WGS sequence"/>
</dbReference>
<protein>
    <submittedName>
        <fullName evidence="2">Uncharacterized protein</fullName>
    </submittedName>
</protein>
<name>A0A834SUN6_9FABA</name>
<dbReference type="AlphaFoldDB" id="A0A834SUN6"/>
<feature type="compositionally biased region" description="Low complexity" evidence="1">
    <location>
        <begin position="62"/>
        <end position="79"/>
    </location>
</feature>
<gene>
    <name evidence="2" type="ORF">G2W53_036844</name>
</gene>
<keyword evidence="3" id="KW-1185">Reference proteome</keyword>